<evidence type="ECO:0000313" key="2">
    <source>
        <dbReference type="Proteomes" id="UP000250163"/>
    </source>
</evidence>
<reference evidence="2" key="1">
    <citation type="submission" date="2018-05" db="EMBL/GenBank/DDBJ databases">
        <authorList>
            <person name="Cea G.-C."/>
            <person name="William W."/>
        </authorList>
    </citation>
    <scope>NUCLEOTIDE SEQUENCE [LARGE SCALE GENOMIC DNA]</scope>
    <source>
        <strain evidence="2">DB21MT 5</strain>
    </source>
</reference>
<name>A0A330LXK5_9GAMM</name>
<dbReference type="AlphaFoldDB" id="A0A330LXK5"/>
<dbReference type="OrthoDB" id="8562788at2"/>
<dbReference type="Proteomes" id="UP000250163">
    <property type="component" value="Chromosome MORIYA"/>
</dbReference>
<dbReference type="EMBL" id="LS483250">
    <property type="protein sequence ID" value="SQD80438.1"/>
    <property type="molecule type" value="Genomic_DNA"/>
</dbReference>
<sequence>MSIVKRNQRKALESKIIGIDLANCRDTSAVMTINSQSQTLTATPDDSRAQGIMDEFDFFKAAMDSDLAQLKKFSHIEDKLEYKAKAIENHQYLDYLRRYQAQGTNHQNRVLAWVVIWLVDLGHWKTAFDFVPLLVAQNQRLPGRFSTQDWPTFLIDQLYDEGAKHLSQGRDAVERSQVIQLFTQFIHLLDTYQWRLSELIGGKLYAMASKLEQSVFNLGNAYTYGTKATALNDKAGVKKMVREIAKTIGKETDL</sequence>
<evidence type="ECO:0000313" key="1">
    <source>
        <dbReference type="EMBL" id="SQD80438.1"/>
    </source>
</evidence>
<dbReference type="KEGG" id="mya:MORIYA_3986"/>
<accession>A0A330LXK5</accession>
<keyword evidence="2" id="KW-1185">Reference proteome</keyword>
<gene>
    <name evidence="1" type="ORF">MORIYA_3986</name>
</gene>
<organism evidence="1 2">
    <name type="scientific">Moritella yayanosii</name>
    <dbReference type="NCBI Taxonomy" id="69539"/>
    <lineage>
        <taxon>Bacteria</taxon>
        <taxon>Pseudomonadati</taxon>
        <taxon>Pseudomonadota</taxon>
        <taxon>Gammaproteobacteria</taxon>
        <taxon>Alteromonadales</taxon>
        <taxon>Moritellaceae</taxon>
        <taxon>Moritella</taxon>
    </lineage>
</organism>
<protein>
    <recommendedName>
        <fullName evidence="3">Terminase, endonuclease subunit</fullName>
    </recommendedName>
</protein>
<dbReference type="RefSeq" id="WP_112717759.1">
    <property type="nucleotide sequence ID" value="NZ_LS483250.1"/>
</dbReference>
<dbReference type="GO" id="GO:0004519">
    <property type="term" value="F:endonuclease activity"/>
    <property type="evidence" value="ECO:0007669"/>
    <property type="project" value="InterPro"/>
</dbReference>
<proteinExistence type="predicted"/>
<dbReference type="Pfam" id="PF05944">
    <property type="entry name" value="Phage_term_smal"/>
    <property type="match status" value="1"/>
</dbReference>
<evidence type="ECO:0008006" key="3">
    <source>
        <dbReference type="Google" id="ProtNLM"/>
    </source>
</evidence>
<dbReference type="InterPro" id="IPR010270">
    <property type="entry name" value="Phage_P2_GpM"/>
</dbReference>
<dbReference type="GO" id="GO:0003677">
    <property type="term" value="F:DNA binding"/>
    <property type="evidence" value="ECO:0007669"/>
    <property type="project" value="InterPro"/>
</dbReference>